<dbReference type="PROSITE" id="PS50949">
    <property type="entry name" value="HTH_GNTR"/>
    <property type="match status" value="1"/>
</dbReference>
<dbReference type="InterPro" id="IPR008920">
    <property type="entry name" value="TF_FadR/GntR_C"/>
</dbReference>
<dbReference type="InterPro" id="IPR011711">
    <property type="entry name" value="GntR_C"/>
</dbReference>
<gene>
    <name evidence="5" type="ORF">ACFSM5_12790</name>
</gene>
<organism evidence="5 6">
    <name type="scientific">Lacibacterium aquatile</name>
    <dbReference type="NCBI Taxonomy" id="1168082"/>
    <lineage>
        <taxon>Bacteria</taxon>
        <taxon>Pseudomonadati</taxon>
        <taxon>Pseudomonadota</taxon>
        <taxon>Alphaproteobacteria</taxon>
        <taxon>Rhodospirillales</taxon>
        <taxon>Rhodospirillaceae</taxon>
    </lineage>
</organism>
<evidence type="ECO:0000256" key="2">
    <source>
        <dbReference type="ARBA" id="ARBA00023125"/>
    </source>
</evidence>
<evidence type="ECO:0000256" key="3">
    <source>
        <dbReference type="ARBA" id="ARBA00023163"/>
    </source>
</evidence>
<comment type="caution">
    <text evidence="5">The sequence shown here is derived from an EMBL/GenBank/DDBJ whole genome shotgun (WGS) entry which is preliminary data.</text>
</comment>
<protein>
    <submittedName>
        <fullName evidence="5">FadR/GntR family transcriptional regulator</fullName>
    </submittedName>
</protein>
<dbReference type="PANTHER" id="PTHR43537">
    <property type="entry name" value="TRANSCRIPTIONAL REGULATOR, GNTR FAMILY"/>
    <property type="match status" value="1"/>
</dbReference>
<dbReference type="RefSeq" id="WP_379876815.1">
    <property type="nucleotide sequence ID" value="NZ_JBHUIP010000012.1"/>
</dbReference>
<keyword evidence="2" id="KW-0238">DNA-binding</keyword>
<keyword evidence="6" id="KW-1185">Reference proteome</keyword>
<dbReference type="CDD" id="cd07377">
    <property type="entry name" value="WHTH_GntR"/>
    <property type="match status" value="1"/>
</dbReference>
<proteinExistence type="predicted"/>
<feature type="domain" description="HTH gntR-type" evidence="4">
    <location>
        <begin position="11"/>
        <end position="79"/>
    </location>
</feature>
<sequence length="237" mass="26348">MLPLERGVRSQRLGDQLYERILAKIVSGEYPEGQRLPSEIKLCEEFAVSRPVVREALSRLQSDGLIVSRQGSGSYVQRRPSSDLINIAPAGGIADLMRCFEYRIALEGESAALAAVRRTPEDMRKIDQAMAELDKVIESGEVGASADMRLHMAIAAAARNRMFESSLTAVFAQLSEGMRLARSLSLKRSKARLYRVQSEHLVIVDAIRAEDGERAREAMRNHIENARARVLTDSLEP</sequence>
<evidence type="ECO:0000256" key="1">
    <source>
        <dbReference type="ARBA" id="ARBA00023015"/>
    </source>
</evidence>
<dbReference type="SUPFAM" id="SSF46785">
    <property type="entry name" value="Winged helix' DNA-binding domain"/>
    <property type="match status" value="1"/>
</dbReference>
<dbReference type="SMART" id="SM00345">
    <property type="entry name" value="HTH_GNTR"/>
    <property type="match status" value="1"/>
</dbReference>
<evidence type="ECO:0000313" key="6">
    <source>
        <dbReference type="Proteomes" id="UP001597295"/>
    </source>
</evidence>
<keyword evidence="1" id="KW-0805">Transcription regulation</keyword>
<dbReference type="Pfam" id="PF00392">
    <property type="entry name" value="GntR"/>
    <property type="match status" value="1"/>
</dbReference>
<evidence type="ECO:0000259" key="4">
    <source>
        <dbReference type="PROSITE" id="PS50949"/>
    </source>
</evidence>
<dbReference type="SMART" id="SM00895">
    <property type="entry name" value="FCD"/>
    <property type="match status" value="1"/>
</dbReference>
<dbReference type="InterPro" id="IPR000524">
    <property type="entry name" value="Tscrpt_reg_HTH_GntR"/>
</dbReference>
<dbReference type="InterPro" id="IPR036388">
    <property type="entry name" value="WH-like_DNA-bd_sf"/>
</dbReference>
<dbReference type="SUPFAM" id="SSF48008">
    <property type="entry name" value="GntR ligand-binding domain-like"/>
    <property type="match status" value="1"/>
</dbReference>
<dbReference type="Gene3D" id="1.20.120.530">
    <property type="entry name" value="GntR ligand-binding domain-like"/>
    <property type="match status" value="1"/>
</dbReference>
<dbReference type="Gene3D" id="1.10.10.10">
    <property type="entry name" value="Winged helix-like DNA-binding domain superfamily/Winged helix DNA-binding domain"/>
    <property type="match status" value="1"/>
</dbReference>
<dbReference type="EMBL" id="JBHUIP010000012">
    <property type="protein sequence ID" value="MFD2263770.1"/>
    <property type="molecule type" value="Genomic_DNA"/>
</dbReference>
<reference evidence="6" key="1">
    <citation type="journal article" date="2019" name="Int. J. Syst. Evol. Microbiol.">
        <title>The Global Catalogue of Microorganisms (GCM) 10K type strain sequencing project: providing services to taxonomists for standard genome sequencing and annotation.</title>
        <authorList>
            <consortium name="The Broad Institute Genomics Platform"/>
            <consortium name="The Broad Institute Genome Sequencing Center for Infectious Disease"/>
            <person name="Wu L."/>
            <person name="Ma J."/>
        </authorList>
    </citation>
    <scope>NUCLEOTIDE SEQUENCE [LARGE SCALE GENOMIC DNA]</scope>
    <source>
        <strain evidence="6">CGMCC 1.19062</strain>
    </source>
</reference>
<dbReference type="InterPro" id="IPR036390">
    <property type="entry name" value="WH_DNA-bd_sf"/>
</dbReference>
<dbReference type="PANTHER" id="PTHR43537:SF5">
    <property type="entry name" value="UXU OPERON TRANSCRIPTIONAL REGULATOR"/>
    <property type="match status" value="1"/>
</dbReference>
<accession>A0ABW5DX14</accession>
<dbReference type="Pfam" id="PF07729">
    <property type="entry name" value="FCD"/>
    <property type="match status" value="1"/>
</dbReference>
<keyword evidence="3" id="KW-0804">Transcription</keyword>
<evidence type="ECO:0000313" key="5">
    <source>
        <dbReference type="EMBL" id="MFD2263770.1"/>
    </source>
</evidence>
<name>A0ABW5DX14_9PROT</name>
<dbReference type="PRINTS" id="PR00035">
    <property type="entry name" value="HTHGNTR"/>
</dbReference>
<dbReference type="Proteomes" id="UP001597295">
    <property type="component" value="Unassembled WGS sequence"/>
</dbReference>